<evidence type="ECO:0000256" key="1">
    <source>
        <dbReference type="SAM" id="SignalP"/>
    </source>
</evidence>
<keyword evidence="1" id="KW-0732">Signal</keyword>
<comment type="caution">
    <text evidence="2">The sequence shown here is derived from an EMBL/GenBank/DDBJ whole genome shotgun (WGS) entry which is preliminary data.</text>
</comment>
<proteinExistence type="predicted"/>
<name>A0A8T0KH76_PHAAN</name>
<evidence type="ECO:0000313" key="2">
    <source>
        <dbReference type="EMBL" id="KAG2398519.1"/>
    </source>
</evidence>
<dbReference type="AlphaFoldDB" id="A0A8T0KH76"/>
<evidence type="ECO:0000313" key="3">
    <source>
        <dbReference type="Proteomes" id="UP000743370"/>
    </source>
</evidence>
<sequence length="181" mass="19082">MVSVLTLTLHFHFFSLSVVSHSSSLLPTHSPRALTPLVPPPLYIALAKPLHIGEPSVVDASAAAASASLDPPLQIVVVKPLQIGEPSVVAACLRRSRSTAPDCGRQAAPDCVAEREASSGTRLAVVAAVDAVAEADKETKAFVADCGSLILDFALYSNCASPSYRHLKFVDPLEENPMKED</sequence>
<gene>
    <name evidence="2" type="ORF">HKW66_Vig0090000</name>
</gene>
<reference evidence="2 3" key="1">
    <citation type="submission" date="2020-05" db="EMBL/GenBank/DDBJ databases">
        <title>Vigna angularis (adzuki bean) Var. LongXiaoDou No. 4 denovo assembly.</title>
        <authorList>
            <person name="Xiang H."/>
        </authorList>
    </citation>
    <scope>NUCLEOTIDE SEQUENCE [LARGE SCALE GENOMIC DNA]</scope>
    <source>
        <tissue evidence="2">Leaf</tissue>
    </source>
</reference>
<protein>
    <submittedName>
        <fullName evidence="2">Uncharacterized protein</fullName>
    </submittedName>
</protein>
<dbReference type="Proteomes" id="UP000743370">
    <property type="component" value="Unassembled WGS sequence"/>
</dbReference>
<dbReference type="EMBL" id="JABFOF010000004">
    <property type="protein sequence ID" value="KAG2398519.1"/>
    <property type="molecule type" value="Genomic_DNA"/>
</dbReference>
<accession>A0A8T0KH76</accession>
<organism evidence="2 3">
    <name type="scientific">Phaseolus angularis</name>
    <name type="common">Azuki bean</name>
    <name type="synonym">Vigna angularis</name>
    <dbReference type="NCBI Taxonomy" id="3914"/>
    <lineage>
        <taxon>Eukaryota</taxon>
        <taxon>Viridiplantae</taxon>
        <taxon>Streptophyta</taxon>
        <taxon>Embryophyta</taxon>
        <taxon>Tracheophyta</taxon>
        <taxon>Spermatophyta</taxon>
        <taxon>Magnoliopsida</taxon>
        <taxon>eudicotyledons</taxon>
        <taxon>Gunneridae</taxon>
        <taxon>Pentapetalae</taxon>
        <taxon>rosids</taxon>
        <taxon>fabids</taxon>
        <taxon>Fabales</taxon>
        <taxon>Fabaceae</taxon>
        <taxon>Papilionoideae</taxon>
        <taxon>50 kb inversion clade</taxon>
        <taxon>NPAAA clade</taxon>
        <taxon>indigoferoid/millettioid clade</taxon>
        <taxon>Phaseoleae</taxon>
        <taxon>Vigna</taxon>
    </lineage>
</organism>
<feature type="signal peptide" evidence="1">
    <location>
        <begin position="1"/>
        <end position="24"/>
    </location>
</feature>
<feature type="chain" id="PRO_5035816530" evidence="1">
    <location>
        <begin position="25"/>
        <end position="181"/>
    </location>
</feature>